<feature type="compositionally biased region" description="Polar residues" evidence="2">
    <location>
        <begin position="416"/>
        <end position="426"/>
    </location>
</feature>
<dbReference type="Proteomes" id="UP001188597">
    <property type="component" value="Unassembled WGS sequence"/>
</dbReference>
<feature type="compositionally biased region" description="Basic and acidic residues" evidence="2">
    <location>
        <begin position="404"/>
        <end position="415"/>
    </location>
</feature>
<evidence type="ECO:0000256" key="1">
    <source>
        <dbReference type="SAM" id="Coils"/>
    </source>
</evidence>
<accession>A0AA88VII6</accession>
<dbReference type="PANTHER" id="PTHR33476">
    <property type="entry name" value="EMB|CAB62613.1"/>
    <property type="match status" value="1"/>
</dbReference>
<evidence type="ECO:0000313" key="4">
    <source>
        <dbReference type="Proteomes" id="UP001188597"/>
    </source>
</evidence>
<proteinExistence type="predicted"/>
<sequence length="633" mass="70701">MLDSSSGKRQAQEKTCPFRRMGRKKNLSKVMLEERESLLQGDSREAVASTSGFDGEKVVAIGNYSDQERLQVSGDLDESFGDLFLKPSARETGSSYGRTVNTSMLRSRRNRSRFMKCLGSQESRLMAQLYQEHVEVEDYSFGSIPLPSTQSMRPFLVTDGSRIISRASGDSSNVQNVAEKNMLLKGTNSEENETVTGVPSLAKIRSEEMLNKLEVKDGRQQHRRLSSSGKFVNKKNSISAGGSFQGAVLFCLGISVGILSSFLTNKREVHKVNELLKQTKNLVQDLQEELEMKDSLTVKELAIEDHETQDKINGSYGVEAARAFSVGQNSDETMYGCGESHHPKAEEESFTNIEAELEAELERLEVNMNSSSLDCKMSDLVEFDPEFVSDIVRGELRADMFGEERGTQAYADRDGSGSSTTHSANYAVSPRELSLRLHEVLQVRLEERVKELETALQNSQRKVQCVKKHTESWREFSNGESGSSSIQGSPIAKEQQSFADEPVVINLSGEALDAYNEAYNEFSKINESEEEDLPSEIRYSDHQESLNPLVQNLYSTPHHSIPNGNGMMAFIRQKEGDHNMSSYDISTSGDEQDDGEDEMENLLIKQILEKTRKGSPVVLNAQRALFETDENET</sequence>
<dbReference type="EMBL" id="JAVXUP010001727">
    <property type="protein sequence ID" value="KAK3008678.1"/>
    <property type="molecule type" value="Genomic_DNA"/>
</dbReference>
<keyword evidence="1" id="KW-0175">Coiled coil</keyword>
<feature type="coiled-coil region" evidence="1">
    <location>
        <begin position="347"/>
        <end position="374"/>
    </location>
</feature>
<organism evidence="3 4">
    <name type="scientific">Escallonia herrerae</name>
    <dbReference type="NCBI Taxonomy" id="1293975"/>
    <lineage>
        <taxon>Eukaryota</taxon>
        <taxon>Viridiplantae</taxon>
        <taxon>Streptophyta</taxon>
        <taxon>Embryophyta</taxon>
        <taxon>Tracheophyta</taxon>
        <taxon>Spermatophyta</taxon>
        <taxon>Magnoliopsida</taxon>
        <taxon>eudicotyledons</taxon>
        <taxon>Gunneridae</taxon>
        <taxon>Pentapetalae</taxon>
        <taxon>asterids</taxon>
        <taxon>campanulids</taxon>
        <taxon>Escalloniales</taxon>
        <taxon>Escalloniaceae</taxon>
        <taxon>Escallonia</taxon>
    </lineage>
</organism>
<evidence type="ECO:0000256" key="2">
    <source>
        <dbReference type="SAM" id="MobiDB-lite"/>
    </source>
</evidence>
<protein>
    <submittedName>
        <fullName evidence="3">Uncharacterized protein</fullName>
    </submittedName>
</protein>
<evidence type="ECO:0000313" key="3">
    <source>
        <dbReference type="EMBL" id="KAK3008678.1"/>
    </source>
</evidence>
<feature type="coiled-coil region" evidence="1">
    <location>
        <begin position="435"/>
        <end position="469"/>
    </location>
</feature>
<keyword evidence="4" id="KW-1185">Reference proteome</keyword>
<dbReference type="GO" id="GO:0008356">
    <property type="term" value="P:asymmetric cell division"/>
    <property type="evidence" value="ECO:0007669"/>
    <property type="project" value="InterPro"/>
</dbReference>
<comment type="caution">
    <text evidence="3">The sequence shown here is derived from an EMBL/GenBank/DDBJ whole genome shotgun (WGS) entry which is preliminary data.</text>
</comment>
<feature type="coiled-coil region" evidence="1">
    <location>
        <begin position="269"/>
        <end position="296"/>
    </location>
</feature>
<reference evidence="3" key="1">
    <citation type="submission" date="2022-12" db="EMBL/GenBank/DDBJ databases">
        <title>Draft genome assemblies for two species of Escallonia (Escalloniales).</title>
        <authorList>
            <person name="Chanderbali A."/>
            <person name="Dervinis C."/>
            <person name="Anghel I."/>
            <person name="Soltis D."/>
            <person name="Soltis P."/>
            <person name="Zapata F."/>
        </authorList>
    </citation>
    <scope>NUCLEOTIDE SEQUENCE</scope>
    <source>
        <strain evidence="3">UCBG64.0493</strain>
        <tissue evidence="3">Leaf</tissue>
    </source>
</reference>
<feature type="region of interest" description="Disordered" evidence="2">
    <location>
        <begin position="404"/>
        <end position="426"/>
    </location>
</feature>
<feature type="region of interest" description="Disordered" evidence="2">
    <location>
        <begin position="1"/>
        <end position="29"/>
    </location>
</feature>
<name>A0AA88VII6_9ASTE</name>
<dbReference type="InterPro" id="IPR040348">
    <property type="entry name" value="POLAR-like"/>
</dbReference>
<gene>
    <name evidence="3" type="ORF">RJ639_014970</name>
</gene>
<dbReference type="PANTHER" id="PTHR33476:SF7">
    <property type="entry name" value="EMB|CAB62613.1"/>
    <property type="match status" value="1"/>
</dbReference>
<dbReference type="AlphaFoldDB" id="A0AA88VII6"/>